<comment type="catalytic activity">
    <reaction evidence="4">
        <text>N(7)-methyl-GTP + H2O = N(7)-methyl-GMP + diphosphate + H(+)</text>
        <dbReference type="Rhea" id="RHEA:58744"/>
        <dbReference type="ChEBI" id="CHEBI:15377"/>
        <dbReference type="ChEBI" id="CHEBI:15378"/>
        <dbReference type="ChEBI" id="CHEBI:33019"/>
        <dbReference type="ChEBI" id="CHEBI:58285"/>
        <dbReference type="ChEBI" id="CHEBI:87133"/>
    </reaction>
</comment>
<dbReference type="InterPro" id="IPR029001">
    <property type="entry name" value="ITPase-like_fam"/>
</dbReference>
<evidence type="ECO:0000256" key="2">
    <source>
        <dbReference type="ARBA" id="ARBA00022801"/>
    </source>
</evidence>
<name>A0ABW3Z0N3_MYCRA</name>
<dbReference type="PANTHER" id="PTHR43213">
    <property type="entry name" value="BIFUNCTIONAL DTTP/UTP PYROPHOSPHATASE/METHYLTRANSFERASE PROTEIN-RELATED"/>
    <property type="match status" value="1"/>
</dbReference>
<dbReference type="Proteomes" id="UP001597173">
    <property type="component" value="Unassembled WGS sequence"/>
</dbReference>
<comment type="function">
    <text evidence="4">Nucleoside triphosphate pyrophosphatase that hydrolyzes 7-methyl-GTP (m(7)GTP). May have a dual role in cell division arrest and in preventing the incorporation of modified nucleotides into cellular nucleic acids.</text>
</comment>
<evidence type="ECO:0000256" key="1">
    <source>
        <dbReference type="ARBA" id="ARBA00001968"/>
    </source>
</evidence>
<comment type="caution">
    <text evidence="4">Lacks conserved residue(s) required for the propagation of feature annotation.</text>
</comment>
<evidence type="ECO:0000256" key="4">
    <source>
        <dbReference type="HAMAP-Rule" id="MF_00528"/>
    </source>
</evidence>
<dbReference type="PANTHER" id="PTHR43213:SF5">
    <property type="entry name" value="BIFUNCTIONAL DTTP_UTP PYROPHOSPHATASE_METHYLTRANSFERASE PROTEIN-RELATED"/>
    <property type="match status" value="1"/>
</dbReference>
<feature type="site" description="Important for substrate specificity" evidence="4">
    <location>
        <position position="77"/>
    </location>
</feature>
<comment type="cofactor">
    <cofactor evidence="1 4">
        <name>a divalent metal cation</name>
        <dbReference type="ChEBI" id="CHEBI:60240"/>
    </cofactor>
</comment>
<dbReference type="NCBIfam" id="NF002690">
    <property type="entry name" value="PRK02478.1"/>
    <property type="match status" value="1"/>
</dbReference>
<comment type="subcellular location">
    <subcellularLocation>
        <location evidence="4">Cytoplasm</location>
    </subcellularLocation>
</comment>
<organism evidence="5 6">
    <name type="scientific">Mycoplana ramosa</name>
    <name type="common">Mycoplana bullata</name>
    <dbReference type="NCBI Taxonomy" id="40837"/>
    <lineage>
        <taxon>Bacteria</taxon>
        <taxon>Pseudomonadati</taxon>
        <taxon>Pseudomonadota</taxon>
        <taxon>Alphaproteobacteria</taxon>
        <taxon>Hyphomicrobiales</taxon>
        <taxon>Rhizobiaceae</taxon>
        <taxon>Mycoplana</taxon>
    </lineage>
</organism>
<dbReference type="InterPro" id="IPR003697">
    <property type="entry name" value="Maf-like"/>
</dbReference>
<accession>A0ABW3Z0N3</accession>
<evidence type="ECO:0000256" key="3">
    <source>
        <dbReference type="ARBA" id="ARBA00023080"/>
    </source>
</evidence>
<dbReference type="Gene3D" id="3.90.950.10">
    <property type="match status" value="1"/>
</dbReference>
<keyword evidence="2 4" id="KW-0378">Hydrolase</keyword>
<evidence type="ECO:0000313" key="5">
    <source>
        <dbReference type="EMBL" id="MFD1329794.1"/>
    </source>
</evidence>
<feature type="active site" description="Proton acceptor" evidence="4">
    <location>
        <position position="76"/>
    </location>
</feature>
<comment type="similarity">
    <text evidence="4">Belongs to the Maf family. YceF subfamily.</text>
</comment>
<keyword evidence="4" id="KW-0963">Cytoplasm</keyword>
<proteinExistence type="inferred from homology"/>
<dbReference type="SUPFAM" id="SSF52972">
    <property type="entry name" value="ITPase-like"/>
    <property type="match status" value="1"/>
</dbReference>
<reference evidence="6" key="1">
    <citation type="journal article" date="2019" name="Int. J. Syst. Evol. Microbiol.">
        <title>The Global Catalogue of Microorganisms (GCM) 10K type strain sequencing project: providing services to taxonomists for standard genome sequencing and annotation.</title>
        <authorList>
            <consortium name="The Broad Institute Genomics Platform"/>
            <consortium name="The Broad Institute Genome Sequencing Center for Infectious Disease"/>
            <person name="Wu L."/>
            <person name="Ma J."/>
        </authorList>
    </citation>
    <scope>NUCLEOTIDE SEQUENCE [LARGE SCALE GENOMIC DNA]</scope>
    <source>
        <strain evidence="6">CCUG 55609</strain>
    </source>
</reference>
<dbReference type="EC" id="3.6.1.-" evidence="4"/>
<keyword evidence="6" id="KW-1185">Reference proteome</keyword>
<dbReference type="HAMAP" id="MF_00528">
    <property type="entry name" value="Maf"/>
    <property type="match status" value="1"/>
</dbReference>
<comment type="caution">
    <text evidence="5">The sequence shown here is derived from an EMBL/GenBank/DDBJ whole genome shotgun (WGS) entry which is preliminary data.</text>
</comment>
<dbReference type="Pfam" id="PF02545">
    <property type="entry name" value="Maf"/>
    <property type="match status" value="1"/>
</dbReference>
<keyword evidence="3 4" id="KW-0546">Nucleotide metabolism</keyword>
<dbReference type="CDD" id="cd00555">
    <property type="entry name" value="Maf"/>
    <property type="match status" value="1"/>
</dbReference>
<dbReference type="NCBIfam" id="TIGR00172">
    <property type="entry name" value="maf"/>
    <property type="match status" value="1"/>
</dbReference>
<dbReference type="EMBL" id="JBHTNF010000014">
    <property type="protein sequence ID" value="MFD1329794.1"/>
    <property type="molecule type" value="Genomic_DNA"/>
</dbReference>
<dbReference type="RefSeq" id="WP_374839916.1">
    <property type="nucleotide sequence ID" value="NZ_JBHEEW010000011.1"/>
</dbReference>
<dbReference type="PIRSF" id="PIRSF006305">
    <property type="entry name" value="Maf"/>
    <property type="match status" value="1"/>
</dbReference>
<evidence type="ECO:0000313" key="6">
    <source>
        <dbReference type="Proteomes" id="UP001597173"/>
    </source>
</evidence>
<sequence length="199" mass="21686">MTPTLILASQSPFRRMLMENAGLSFDAIAADIDERVIEAGLASRSPSPSEVALHLAEAKASDVARRHPGHLVIGSDQTLSLDDRVFHKPGDLREAKEHLRAMSGRTHALNSAIVLSVGGKTEWRHVSTAWLTMRSLSDAFIERYLARVGDKALSSVGAYQLEGEGIQLFEKIEGDYFTIIGLPLLPLLAQLREMGAIDA</sequence>
<feature type="site" description="Important for substrate specificity" evidence="4">
    <location>
        <position position="13"/>
    </location>
</feature>
<gene>
    <name evidence="5" type="ORF">ACFQ33_18035</name>
</gene>
<feature type="site" description="Important for substrate specificity" evidence="4">
    <location>
        <position position="162"/>
    </location>
</feature>
<protein>
    <recommendedName>
        <fullName evidence="4">7-methyl-GTP pyrophosphatase</fullName>
        <shortName evidence="4">m(7)GTP pyrophosphatase</shortName>
        <ecNumber evidence="4">3.6.1.-</ecNumber>
    </recommendedName>
</protein>